<evidence type="ECO:0000313" key="1">
    <source>
        <dbReference type="EMBL" id="KIW94678.1"/>
    </source>
</evidence>
<proteinExistence type="predicted"/>
<dbReference type="HOGENOM" id="CLU_1825082_0_0_1"/>
<gene>
    <name evidence="1" type="ORF">Z519_04655</name>
</gene>
<name>A0A0D2HMS9_CLAB1</name>
<dbReference type="Proteomes" id="UP000053789">
    <property type="component" value="Unassembled WGS sequence"/>
</dbReference>
<evidence type="ECO:0000313" key="2">
    <source>
        <dbReference type="Proteomes" id="UP000053789"/>
    </source>
</evidence>
<accession>A0A0D2HMS9</accession>
<dbReference type="OrthoDB" id="10018191at2759"/>
<dbReference type="GeneID" id="27697583"/>
<sequence length="141" mass="15218">MLHSETSPFPSALVLGLYVLGMKADADAPTRENSYEPLADLDWWDLGDVAVEGSPYHGMGIDLLPEADVIAHKGDLTFDGIPLTGGYASARQILAHFANLLDDVGMWCSSDVCGVLYIIADALTEDGVDDRTNDPVVFQNY</sequence>
<dbReference type="AlphaFoldDB" id="A0A0D2HMS9"/>
<dbReference type="VEuPathDB" id="FungiDB:Z519_04655"/>
<dbReference type="EMBL" id="KN846985">
    <property type="protein sequence ID" value="KIW94678.1"/>
    <property type="molecule type" value="Genomic_DNA"/>
</dbReference>
<reference evidence="1" key="1">
    <citation type="submission" date="2015-01" db="EMBL/GenBank/DDBJ databases">
        <title>The Genome Sequence of Cladophialophora bantiana CBS 173.52.</title>
        <authorList>
            <consortium name="The Broad Institute Genomics Platform"/>
            <person name="Cuomo C."/>
            <person name="de Hoog S."/>
            <person name="Gorbushina A."/>
            <person name="Stielow B."/>
            <person name="Teixiera M."/>
            <person name="Abouelleil A."/>
            <person name="Chapman S.B."/>
            <person name="Priest M."/>
            <person name="Young S.K."/>
            <person name="Wortman J."/>
            <person name="Nusbaum C."/>
            <person name="Birren B."/>
        </authorList>
    </citation>
    <scope>NUCLEOTIDE SEQUENCE [LARGE SCALE GENOMIC DNA]</scope>
    <source>
        <strain evidence="1">CBS 173.52</strain>
    </source>
</reference>
<organism evidence="1 2">
    <name type="scientific">Cladophialophora bantiana (strain ATCC 10958 / CBS 173.52 / CDC B-1940 / NIH 8579)</name>
    <name type="common">Xylohypha bantiana</name>
    <dbReference type="NCBI Taxonomy" id="1442370"/>
    <lineage>
        <taxon>Eukaryota</taxon>
        <taxon>Fungi</taxon>
        <taxon>Dikarya</taxon>
        <taxon>Ascomycota</taxon>
        <taxon>Pezizomycotina</taxon>
        <taxon>Eurotiomycetes</taxon>
        <taxon>Chaetothyriomycetidae</taxon>
        <taxon>Chaetothyriales</taxon>
        <taxon>Herpotrichiellaceae</taxon>
        <taxon>Cladophialophora</taxon>
    </lineage>
</organism>
<protein>
    <submittedName>
        <fullName evidence="1">Uncharacterized protein</fullName>
    </submittedName>
</protein>
<dbReference type="RefSeq" id="XP_016621347.1">
    <property type="nucleotide sequence ID" value="XM_016762400.1"/>
</dbReference>
<keyword evidence="2" id="KW-1185">Reference proteome</keyword>